<dbReference type="AlphaFoldDB" id="A0A9P1FKT7"/>
<evidence type="ECO:0000313" key="3">
    <source>
        <dbReference type="Proteomes" id="UP001152797"/>
    </source>
</evidence>
<reference evidence="1" key="1">
    <citation type="submission" date="2022-10" db="EMBL/GenBank/DDBJ databases">
        <authorList>
            <person name="Chen Y."/>
            <person name="Dougan E. K."/>
            <person name="Chan C."/>
            <person name="Rhodes N."/>
            <person name="Thang M."/>
        </authorList>
    </citation>
    <scope>NUCLEOTIDE SEQUENCE</scope>
</reference>
<evidence type="ECO:0000313" key="2">
    <source>
        <dbReference type="EMBL" id="CAL1131037.1"/>
    </source>
</evidence>
<accession>A0A9P1FKT7</accession>
<protein>
    <submittedName>
        <fullName evidence="1">Uncharacterized protein</fullName>
    </submittedName>
</protein>
<proteinExistence type="predicted"/>
<gene>
    <name evidence="1" type="ORF">C1SCF055_LOCUS5786</name>
</gene>
<dbReference type="OrthoDB" id="445112at2759"/>
<dbReference type="Proteomes" id="UP001152797">
    <property type="component" value="Unassembled WGS sequence"/>
</dbReference>
<evidence type="ECO:0000313" key="1">
    <source>
        <dbReference type="EMBL" id="CAI3977662.1"/>
    </source>
</evidence>
<comment type="caution">
    <text evidence="1">The sequence shown here is derived from an EMBL/GenBank/DDBJ whole genome shotgun (WGS) entry which is preliminary data.</text>
</comment>
<name>A0A9P1FKT7_9DINO</name>
<keyword evidence="3" id="KW-1185">Reference proteome</keyword>
<organism evidence="1">
    <name type="scientific">Cladocopium goreaui</name>
    <dbReference type="NCBI Taxonomy" id="2562237"/>
    <lineage>
        <taxon>Eukaryota</taxon>
        <taxon>Sar</taxon>
        <taxon>Alveolata</taxon>
        <taxon>Dinophyceae</taxon>
        <taxon>Suessiales</taxon>
        <taxon>Symbiodiniaceae</taxon>
        <taxon>Cladocopium</taxon>
    </lineage>
</organism>
<dbReference type="EMBL" id="CAMXCT010000358">
    <property type="protein sequence ID" value="CAI3977662.1"/>
    <property type="molecule type" value="Genomic_DNA"/>
</dbReference>
<reference evidence="2" key="2">
    <citation type="submission" date="2024-04" db="EMBL/GenBank/DDBJ databases">
        <authorList>
            <person name="Chen Y."/>
            <person name="Shah S."/>
            <person name="Dougan E. K."/>
            <person name="Thang M."/>
            <person name="Chan C."/>
        </authorList>
    </citation>
    <scope>NUCLEOTIDE SEQUENCE [LARGE SCALE GENOMIC DNA]</scope>
</reference>
<sequence>MQEGLCERIEGAIQSREILQIKGVLTEAEELSQRVLTPCIPKERIEEAEKALRVEILEAARSMVQDAVKRCSGQAALRRDSKEGEAAAAFDPKAALRERRRRRRKVEAVG</sequence>
<dbReference type="EMBL" id="CAMXCT030000358">
    <property type="protein sequence ID" value="CAL4764974.1"/>
    <property type="molecule type" value="Genomic_DNA"/>
</dbReference>
<dbReference type="EMBL" id="CAMXCT020000358">
    <property type="protein sequence ID" value="CAL1131037.1"/>
    <property type="molecule type" value="Genomic_DNA"/>
</dbReference>